<accession>A0A2S3ZLF8</accession>
<protein>
    <submittedName>
        <fullName evidence="1">Uncharacterized protein</fullName>
    </submittedName>
</protein>
<comment type="caution">
    <text evidence="1">The sequence shown here is derived from an EMBL/GenBank/DDBJ whole genome shotgun (WGS) entry which is preliminary data.</text>
</comment>
<reference evidence="1 2" key="1">
    <citation type="submission" date="2018-01" db="EMBL/GenBank/DDBJ databases">
        <title>Cryobacterium sp. nov., from glaciers in China.</title>
        <authorList>
            <person name="Liu Q."/>
            <person name="Xin Y.-H."/>
        </authorList>
    </citation>
    <scope>NUCLEOTIDE SEQUENCE [LARGE SCALE GENOMIC DNA]</scope>
    <source>
        <strain evidence="1 2">TMB1-8</strain>
    </source>
</reference>
<proteinExistence type="predicted"/>
<dbReference type="AlphaFoldDB" id="A0A2S3ZLF8"/>
<dbReference type="OrthoDB" id="5122607at2"/>
<dbReference type="RefSeq" id="WP_103430462.1">
    <property type="nucleotide sequence ID" value="NZ_PPXF01000023.1"/>
</dbReference>
<evidence type="ECO:0000313" key="1">
    <source>
        <dbReference type="EMBL" id="POH69169.1"/>
    </source>
</evidence>
<dbReference type="Proteomes" id="UP000237104">
    <property type="component" value="Unassembled WGS sequence"/>
</dbReference>
<evidence type="ECO:0000313" key="2">
    <source>
        <dbReference type="Proteomes" id="UP000237104"/>
    </source>
</evidence>
<dbReference type="EMBL" id="PPXF01000023">
    <property type="protein sequence ID" value="POH69169.1"/>
    <property type="molecule type" value="Genomic_DNA"/>
</dbReference>
<name>A0A2S3ZLF8_9MICO</name>
<sequence>MAEARKSAKLTAARQLAREKSAQFREREDELESLAVDYFTYIEQIDEANELAEREIGRIRAQADLNITDRRTSAARTVDAMLAQGASRAEVAGRLGISTRDVKRPSVVPAAPAKSVGKEIRPGEEAAALEITPVGQ</sequence>
<organism evidence="1 2">
    <name type="scientific">Cryobacterium zongtaii</name>
    <dbReference type="NCBI Taxonomy" id="1259217"/>
    <lineage>
        <taxon>Bacteria</taxon>
        <taxon>Bacillati</taxon>
        <taxon>Actinomycetota</taxon>
        <taxon>Actinomycetes</taxon>
        <taxon>Micrococcales</taxon>
        <taxon>Microbacteriaceae</taxon>
        <taxon>Cryobacterium</taxon>
    </lineage>
</organism>
<gene>
    <name evidence="1" type="ORF">C3B59_05895</name>
</gene>